<keyword evidence="4" id="KW-1185">Reference proteome</keyword>
<dbReference type="GO" id="GO:0043130">
    <property type="term" value="F:ubiquitin binding"/>
    <property type="evidence" value="ECO:0007669"/>
    <property type="project" value="InterPro"/>
</dbReference>
<feature type="region of interest" description="Disordered" evidence="1">
    <location>
        <begin position="1"/>
        <end position="60"/>
    </location>
</feature>
<dbReference type="GO" id="GO:0006511">
    <property type="term" value="P:ubiquitin-dependent protein catabolic process"/>
    <property type="evidence" value="ECO:0007669"/>
    <property type="project" value="TreeGrafter"/>
</dbReference>
<dbReference type="Pfam" id="PF02845">
    <property type="entry name" value="CUE"/>
    <property type="match status" value="1"/>
</dbReference>
<dbReference type="CDD" id="cd14279">
    <property type="entry name" value="CUE"/>
    <property type="match status" value="1"/>
</dbReference>
<feature type="region of interest" description="Disordered" evidence="1">
    <location>
        <begin position="134"/>
        <end position="173"/>
    </location>
</feature>
<dbReference type="PANTHER" id="PTHR16461:SF5">
    <property type="entry name" value="TOLL-INTERACTING PROTEIN"/>
    <property type="match status" value="1"/>
</dbReference>
<evidence type="ECO:0000256" key="1">
    <source>
        <dbReference type="SAM" id="MobiDB-lite"/>
    </source>
</evidence>
<reference evidence="3 4" key="1">
    <citation type="journal article" date="2016" name="Mol. Biol. Evol.">
        <title>Comparative Genomics of Early-Diverging Mushroom-Forming Fungi Provides Insights into the Origins of Lignocellulose Decay Capabilities.</title>
        <authorList>
            <person name="Nagy L.G."/>
            <person name="Riley R."/>
            <person name="Tritt A."/>
            <person name="Adam C."/>
            <person name="Daum C."/>
            <person name="Floudas D."/>
            <person name="Sun H."/>
            <person name="Yadav J.S."/>
            <person name="Pangilinan J."/>
            <person name="Larsson K.H."/>
            <person name="Matsuura K."/>
            <person name="Barry K."/>
            <person name="Labutti K."/>
            <person name="Kuo R."/>
            <person name="Ohm R.A."/>
            <person name="Bhattacharya S.S."/>
            <person name="Shirouzu T."/>
            <person name="Yoshinaga Y."/>
            <person name="Martin F.M."/>
            <person name="Grigoriev I.V."/>
            <person name="Hibbett D.S."/>
        </authorList>
    </citation>
    <scope>NUCLEOTIDE SEQUENCE [LARGE SCALE GENOMIC DNA]</scope>
    <source>
        <strain evidence="3 4">HHB9708</strain>
    </source>
</reference>
<name>A0A165A4H9_9AGAM</name>
<protein>
    <recommendedName>
        <fullName evidence="2">CUE domain-containing protein</fullName>
    </recommendedName>
</protein>
<dbReference type="OrthoDB" id="9942608at2759"/>
<feature type="compositionally biased region" description="Low complexity" evidence="1">
    <location>
        <begin position="225"/>
        <end position="241"/>
    </location>
</feature>
<feature type="compositionally biased region" description="Low complexity" evidence="1">
    <location>
        <begin position="153"/>
        <end position="168"/>
    </location>
</feature>
<feature type="compositionally biased region" description="Polar residues" evidence="1">
    <location>
        <begin position="25"/>
        <end position="42"/>
    </location>
</feature>
<dbReference type="Gene3D" id="1.10.8.10">
    <property type="entry name" value="DNA helicase RuvA subunit, C-terminal domain"/>
    <property type="match status" value="1"/>
</dbReference>
<dbReference type="SUPFAM" id="SSF46934">
    <property type="entry name" value="UBA-like"/>
    <property type="match status" value="1"/>
</dbReference>
<dbReference type="GO" id="GO:0005737">
    <property type="term" value="C:cytoplasm"/>
    <property type="evidence" value="ECO:0007669"/>
    <property type="project" value="TreeGrafter"/>
</dbReference>
<gene>
    <name evidence="3" type="ORF">SISNIDRAFT_435592</name>
</gene>
<dbReference type="PROSITE" id="PS51140">
    <property type="entry name" value="CUE"/>
    <property type="match status" value="1"/>
</dbReference>
<dbReference type="Proteomes" id="UP000076722">
    <property type="component" value="Unassembled WGS sequence"/>
</dbReference>
<feature type="region of interest" description="Disordered" evidence="1">
    <location>
        <begin position="205"/>
        <end position="333"/>
    </location>
</feature>
<sequence length="363" mass="38775">MSSDQPPPDTRAEHDVSAADDDATFGTTLPSSDATSNATAHPSTPADASHPSPPTNAPVDPKIASLVAMFPDFDHAVLESVLDSVGGDQDRAIDLLLGMNDPTYAPEHSEVQAPALSQTELDEQFARQLMLQESGGAEPWAAQQRGQSPLPYQPRQPRNRQSQQTTQSGGDTIAELQDQFSKITESGKKTFNNLFSKVRAKIDEFDNKQSSRSQGANTQQWAGQSSSYYSPTTAPTPANSTIGYDASDVSSTQRPVAASPSIPPVPEGRTNLPSSNIPSNVPEPSSGPPELPRAATRTPPVGGIDSSKIGLLPKRPVSLVGTQQTRHDDDDEDDCRFFTASKLSATLIGLEPCVYSRLCREPI</sequence>
<dbReference type="EMBL" id="KV419395">
    <property type="protein sequence ID" value="KZS98471.1"/>
    <property type="molecule type" value="Genomic_DNA"/>
</dbReference>
<organism evidence="3 4">
    <name type="scientific">Sistotremastrum niveocremeum HHB9708</name>
    <dbReference type="NCBI Taxonomy" id="1314777"/>
    <lineage>
        <taxon>Eukaryota</taxon>
        <taxon>Fungi</taxon>
        <taxon>Dikarya</taxon>
        <taxon>Basidiomycota</taxon>
        <taxon>Agaricomycotina</taxon>
        <taxon>Agaricomycetes</taxon>
        <taxon>Sistotremastrales</taxon>
        <taxon>Sistotremastraceae</taxon>
        <taxon>Sertulicium</taxon>
        <taxon>Sertulicium niveocremeum</taxon>
    </lineage>
</organism>
<dbReference type="PANTHER" id="PTHR16461">
    <property type="entry name" value="TOLL-INTERACTING PROTEIN"/>
    <property type="match status" value="1"/>
</dbReference>
<dbReference type="InterPro" id="IPR009060">
    <property type="entry name" value="UBA-like_sf"/>
</dbReference>
<evidence type="ECO:0000259" key="2">
    <source>
        <dbReference type="PROSITE" id="PS51140"/>
    </source>
</evidence>
<proteinExistence type="predicted"/>
<feature type="compositionally biased region" description="Polar residues" evidence="1">
    <location>
        <begin position="210"/>
        <end position="224"/>
    </location>
</feature>
<evidence type="ECO:0000313" key="4">
    <source>
        <dbReference type="Proteomes" id="UP000076722"/>
    </source>
</evidence>
<dbReference type="GO" id="GO:0031624">
    <property type="term" value="F:ubiquitin conjugating enzyme binding"/>
    <property type="evidence" value="ECO:0007669"/>
    <property type="project" value="TreeGrafter"/>
</dbReference>
<feature type="compositionally biased region" description="Polar residues" evidence="1">
    <location>
        <begin position="271"/>
        <end position="283"/>
    </location>
</feature>
<feature type="domain" description="CUE" evidence="2">
    <location>
        <begin position="58"/>
        <end position="101"/>
    </location>
</feature>
<evidence type="ECO:0000313" key="3">
    <source>
        <dbReference type="EMBL" id="KZS98471.1"/>
    </source>
</evidence>
<dbReference type="AlphaFoldDB" id="A0A165A4H9"/>
<dbReference type="STRING" id="1314777.A0A165A4H9"/>
<accession>A0A165A4H9</accession>
<dbReference type="InterPro" id="IPR003892">
    <property type="entry name" value="CUE"/>
</dbReference>